<name>A0A9X3YKQ6_9GAMM</name>
<accession>A0A9X3YKQ6</accession>
<protein>
    <submittedName>
        <fullName evidence="1">Uncharacterized protein</fullName>
    </submittedName>
</protein>
<evidence type="ECO:0000313" key="2">
    <source>
        <dbReference type="Proteomes" id="UP001139971"/>
    </source>
</evidence>
<dbReference type="AlphaFoldDB" id="A0A9X3YKQ6"/>
<evidence type="ECO:0000313" key="1">
    <source>
        <dbReference type="EMBL" id="MDC8012751.1"/>
    </source>
</evidence>
<sequence length="192" mass="20715">MSRTATAHGDAFDTLLGALAAEPGGGARAYERLRERLLALLRVYVPAEADALADVVLDRLARRIAEGVAIDDVRAYALGIARLVVKEARAREMRQRDAAADPTLVPDADDDDRETRDAALAALRACLAQIDAAARALILAYYGADGGARIRERQRLADACGSTLNALRNRALRLRVRIEECLKRRLGDGGLA</sequence>
<keyword evidence="2" id="KW-1185">Reference proteome</keyword>
<dbReference type="Proteomes" id="UP001139971">
    <property type="component" value="Unassembled WGS sequence"/>
</dbReference>
<reference evidence="1" key="1">
    <citation type="submission" date="2023-02" db="EMBL/GenBank/DDBJ databases">
        <title>Tahibacter soli sp. nov. isolated from soil.</title>
        <authorList>
            <person name="Baek J.H."/>
            <person name="Lee J.K."/>
            <person name="Choi D.G."/>
            <person name="Jeon C.O."/>
        </authorList>
    </citation>
    <scope>NUCLEOTIDE SEQUENCE</scope>
    <source>
        <strain evidence="1">BL</strain>
    </source>
</reference>
<proteinExistence type="predicted"/>
<gene>
    <name evidence="1" type="ORF">OD750_009350</name>
</gene>
<organism evidence="1 2">
    <name type="scientific">Tahibacter soli</name>
    <dbReference type="NCBI Taxonomy" id="2983605"/>
    <lineage>
        <taxon>Bacteria</taxon>
        <taxon>Pseudomonadati</taxon>
        <taxon>Pseudomonadota</taxon>
        <taxon>Gammaproteobacteria</taxon>
        <taxon>Lysobacterales</taxon>
        <taxon>Rhodanobacteraceae</taxon>
        <taxon>Tahibacter</taxon>
    </lineage>
</organism>
<comment type="caution">
    <text evidence="1">The sequence shown here is derived from an EMBL/GenBank/DDBJ whole genome shotgun (WGS) entry which is preliminary data.</text>
</comment>
<dbReference type="RefSeq" id="WP_263544916.1">
    <property type="nucleotide sequence ID" value="NZ_JAOVZO020000014.1"/>
</dbReference>
<dbReference type="EMBL" id="JAOVZO020000014">
    <property type="protein sequence ID" value="MDC8012751.1"/>
    <property type="molecule type" value="Genomic_DNA"/>
</dbReference>